<name>H6SRZ7_PARPM</name>
<evidence type="ECO:0000256" key="1">
    <source>
        <dbReference type="SAM" id="MobiDB-lite"/>
    </source>
</evidence>
<accession>H6SRZ7</accession>
<evidence type="ECO:0000313" key="3">
    <source>
        <dbReference type="Proteomes" id="UP000033220"/>
    </source>
</evidence>
<organism evidence="2 3">
    <name type="scientific">Pararhodospirillum photometricum DSM 122</name>
    <dbReference type="NCBI Taxonomy" id="1150469"/>
    <lineage>
        <taxon>Bacteria</taxon>
        <taxon>Pseudomonadati</taxon>
        <taxon>Pseudomonadota</taxon>
        <taxon>Alphaproteobacteria</taxon>
        <taxon>Rhodospirillales</taxon>
        <taxon>Rhodospirillaceae</taxon>
        <taxon>Pararhodospirillum</taxon>
    </lineage>
</organism>
<dbReference type="EMBL" id="HE663493">
    <property type="protein sequence ID" value="CCG07676.1"/>
    <property type="molecule type" value="Genomic_DNA"/>
</dbReference>
<protein>
    <recommendedName>
        <fullName evidence="4">Response regulatory domain-containing protein</fullName>
    </recommendedName>
</protein>
<dbReference type="KEGG" id="rpm:RSPPHO_01050"/>
<dbReference type="Proteomes" id="UP000033220">
    <property type="component" value="Chromosome DSM 122"/>
</dbReference>
<evidence type="ECO:0000313" key="2">
    <source>
        <dbReference type="EMBL" id="CCG07676.1"/>
    </source>
</evidence>
<dbReference type="AlphaFoldDB" id="H6SRZ7"/>
<feature type="region of interest" description="Disordered" evidence="1">
    <location>
        <begin position="1"/>
        <end position="24"/>
    </location>
</feature>
<dbReference type="PATRIC" id="fig|1150469.3.peg.1197"/>
<sequence>MRPTPPTGSDLPERRPGRPNKGGHVMTVKMSADAATRVLILSEDAIVLDQARLQLEDRFEVITASAAGGGLRVLEEEGPFALVLADLSPDGPVWDGILERLYSLPSDTALMLLGNGPIGVPSGVSLH</sequence>
<keyword evidence="3" id="KW-1185">Reference proteome</keyword>
<dbReference type="HOGENOM" id="CLU_2275317_0_0_5"/>
<dbReference type="Gene3D" id="3.40.50.2300">
    <property type="match status" value="1"/>
</dbReference>
<evidence type="ECO:0008006" key="4">
    <source>
        <dbReference type="Google" id="ProtNLM"/>
    </source>
</evidence>
<reference evidence="2 3" key="1">
    <citation type="submission" date="2012-02" db="EMBL/GenBank/DDBJ databases">
        <title>Shotgun genome sequence of Phaeospirillum photometricum DSM 122.</title>
        <authorList>
            <person name="Duquesne K."/>
            <person name="Sturgis J."/>
        </authorList>
    </citation>
    <scope>NUCLEOTIDE SEQUENCE [LARGE SCALE GENOMIC DNA]</scope>
    <source>
        <strain evidence="3">DSM122</strain>
    </source>
</reference>
<proteinExistence type="predicted"/>
<gene>
    <name evidence="2" type="ORF">RSPPHO_01050</name>
</gene>